<feature type="compositionally biased region" description="Polar residues" evidence="1">
    <location>
        <begin position="89"/>
        <end position="98"/>
    </location>
</feature>
<feature type="compositionally biased region" description="Polar residues" evidence="1">
    <location>
        <begin position="214"/>
        <end position="229"/>
    </location>
</feature>
<feature type="compositionally biased region" description="Low complexity" evidence="1">
    <location>
        <begin position="60"/>
        <end position="72"/>
    </location>
</feature>
<feature type="region of interest" description="Disordered" evidence="1">
    <location>
        <begin position="534"/>
        <end position="582"/>
    </location>
</feature>
<feature type="compositionally biased region" description="Polar residues" evidence="1">
    <location>
        <begin position="113"/>
        <end position="134"/>
    </location>
</feature>
<dbReference type="AlphaFoldDB" id="A0A8S2XVV2"/>
<name>A0A8S2XVV2_9BILA</name>
<protein>
    <submittedName>
        <fullName evidence="2">Uncharacterized protein</fullName>
    </submittedName>
</protein>
<gene>
    <name evidence="2" type="ORF">SMN809_LOCUS35853</name>
</gene>
<feature type="region of interest" description="Disordered" evidence="1">
    <location>
        <begin position="295"/>
        <end position="373"/>
    </location>
</feature>
<feature type="compositionally biased region" description="Basic and acidic residues" evidence="1">
    <location>
        <begin position="305"/>
        <end position="314"/>
    </location>
</feature>
<evidence type="ECO:0000313" key="3">
    <source>
        <dbReference type="Proteomes" id="UP000676336"/>
    </source>
</evidence>
<feature type="compositionally biased region" description="Acidic residues" evidence="1">
    <location>
        <begin position="536"/>
        <end position="558"/>
    </location>
</feature>
<feature type="compositionally biased region" description="Polar residues" evidence="1">
    <location>
        <begin position="239"/>
        <end position="249"/>
    </location>
</feature>
<feature type="compositionally biased region" description="Low complexity" evidence="1">
    <location>
        <begin position="338"/>
        <end position="348"/>
    </location>
</feature>
<feature type="compositionally biased region" description="Low complexity" evidence="1">
    <location>
        <begin position="486"/>
        <end position="504"/>
    </location>
</feature>
<dbReference type="EMBL" id="CAJOBI010086615">
    <property type="protein sequence ID" value="CAF4521808.1"/>
    <property type="molecule type" value="Genomic_DNA"/>
</dbReference>
<feature type="region of interest" description="Disordered" evidence="1">
    <location>
        <begin position="610"/>
        <end position="687"/>
    </location>
</feature>
<evidence type="ECO:0000256" key="1">
    <source>
        <dbReference type="SAM" id="MobiDB-lite"/>
    </source>
</evidence>
<evidence type="ECO:0000313" key="2">
    <source>
        <dbReference type="EMBL" id="CAF4521808.1"/>
    </source>
</evidence>
<feature type="non-terminal residue" evidence="2">
    <location>
        <position position="1"/>
    </location>
</feature>
<proteinExistence type="predicted"/>
<feature type="region of interest" description="Disordered" evidence="1">
    <location>
        <begin position="486"/>
        <end position="509"/>
    </location>
</feature>
<organism evidence="2 3">
    <name type="scientific">Rotaria magnacalcarata</name>
    <dbReference type="NCBI Taxonomy" id="392030"/>
    <lineage>
        <taxon>Eukaryota</taxon>
        <taxon>Metazoa</taxon>
        <taxon>Spiralia</taxon>
        <taxon>Gnathifera</taxon>
        <taxon>Rotifera</taxon>
        <taxon>Eurotatoria</taxon>
        <taxon>Bdelloidea</taxon>
        <taxon>Philodinida</taxon>
        <taxon>Philodinidae</taxon>
        <taxon>Rotaria</taxon>
    </lineage>
</organism>
<feature type="compositionally biased region" description="Polar residues" evidence="1">
    <location>
        <begin position="194"/>
        <end position="205"/>
    </location>
</feature>
<feature type="compositionally biased region" description="Polar residues" evidence="1">
    <location>
        <begin position="315"/>
        <end position="327"/>
    </location>
</feature>
<feature type="region of interest" description="Disordered" evidence="1">
    <location>
        <begin position="1"/>
        <end position="252"/>
    </location>
</feature>
<accession>A0A8S2XVV2</accession>
<feature type="compositionally biased region" description="Gly residues" evidence="1">
    <location>
        <begin position="618"/>
        <end position="627"/>
    </location>
</feature>
<feature type="compositionally biased region" description="Low complexity" evidence="1">
    <location>
        <begin position="649"/>
        <end position="681"/>
    </location>
</feature>
<sequence length="739" mass="80314">MNLRQQATEADTFDERWKLSNGGGRQSGATSDHSPFSPRRNIPKSLDRNARRAYASSPVTPATPNTQQTANATDKDISLSKKQSISQQRTPLTATPIDNNNNNNNKEAWKTVVGSTAPISDSSQRLRRTTTGSKSAAAEPITPSNKISNGKPVGKEDSPASVSYSDSGKPRTGTVLSTLNRSHQLKSSERLTDHQQIQTNGSSLLPNADEASSPGVNSVPNPMHTSTGGTEHGKPPKTPRSTRTANSRSDAMVATRQMISRTGDSEAISIPAATYAIKAGPQTVMSQWMISLDDNLDDEGSDNQHSAKWEDAQEKLQSTTHETSQYHPAQAPPPAPSLLPANNLLSSPSSPPPLPSSSSSSPPVNNPLSPSAMNSQQIPIIGANNHIQQTSLSSSLNNPIAYATILNSSSSGLGTSTNNNVLTANIINGGRQQQYHRPLLRGADETSNVGIMNSYDGKENKQKEAIIRSNEQPLSETLPFENYRTTTNITPLSRPTTTTTTTLNEDTKSFFFRRQHNRISNRNNNNYAGANRLSDEEYEHEEQEGDREDENHEPEDDERQQQQLKRKDNGQIHSQSSMQSTMVEDNFSRNIPSSTFIDTSVRSSPNTSTILMMMKGNGNSGTGGNLGGSQYQPSRNGLSPYEHRTTIGSSSVRPTSSSSSSSSSSLPVDEQQQQQQQQQQQHIKPRGYNFVPAPFNGTRLIAKSTEQLNRSFANDSLVKYCTPSTTSNTSLLQTPIKND</sequence>
<feature type="compositionally biased region" description="Polar residues" evidence="1">
    <location>
        <begin position="571"/>
        <end position="582"/>
    </location>
</feature>
<comment type="caution">
    <text evidence="2">The sequence shown here is derived from an EMBL/GenBank/DDBJ whole genome shotgun (WGS) entry which is preliminary data.</text>
</comment>
<feature type="compositionally biased region" description="Low complexity" evidence="1">
    <location>
        <begin position="356"/>
        <end position="372"/>
    </location>
</feature>
<reference evidence="2" key="1">
    <citation type="submission" date="2021-02" db="EMBL/GenBank/DDBJ databases">
        <authorList>
            <person name="Nowell W R."/>
        </authorList>
    </citation>
    <scope>NUCLEOTIDE SEQUENCE</scope>
</reference>
<dbReference type="Proteomes" id="UP000676336">
    <property type="component" value="Unassembled WGS sequence"/>
</dbReference>